<accession>A0A0C2X0I1</accession>
<dbReference type="GO" id="GO:0004553">
    <property type="term" value="F:hydrolase activity, hydrolyzing O-glycosyl compounds"/>
    <property type="evidence" value="ECO:0007669"/>
    <property type="project" value="InterPro"/>
</dbReference>
<organism evidence="8 9">
    <name type="scientific">Amanita muscaria (strain Koide BX008)</name>
    <dbReference type="NCBI Taxonomy" id="946122"/>
    <lineage>
        <taxon>Eukaryota</taxon>
        <taxon>Fungi</taxon>
        <taxon>Dikarya</taxon>
        <taxon>Basidiomycota</taxon>
        <taxon>Agaricomycotina</taxon>
        <taxon>Agaricomycetes</taxon>
        <taxon>Agaricomycetidae</taxon>
        <taxon>Agaricales</taxon>
        <taxon>Pluteineae</taxon>
        <taxon>Amanitaceae</taxon>
        <taxon>Amanita</taxon>
    </lineage>
</organism>
<dbReference type="HOGENOM" id="CLU_024572_2_0_1"/>
<comment type="cofactor">
    <cofactor evidence="1">
        <name>Ca(2+)</name>
        <dbReference type="ChEBI" id="CHEBI:29108"/>
    </cofactor>
</comment>
<dbReference type="EMBL" id="KN818231">
    <property type="protein sequence ID" value="KIL67592.1"/>
    <property type="molecule type" value="Genomic_DNA"/>
</dbReference>
<evidence type="ECO:0000313" key="9">
    <source>
        <dbReference type="Proteomes" id="UP000054549"/>
    </source>
</evidence>
<dbReference type="STRING" id="946122.A0A0C2X0I1"/>
<reference evidence="8 9" key="1">
    <citation type="submission" date="2014-04" db="EMBL/GenBank/DDBJ databases">
        <title>Evolutionary Origins and Diversification of the Mycorrhizal Mutualists.</title>
        <authorList>
            <consortium name="DOE Joint Genome Institute"/>
            <consortium name="Mycorrhizal Genomics Consortium"/>
            <person name="Kohler A."/>
            <person name="Kuo A."/>
            <person name="Nagy L.G."/>
            <person name="Floudas D."/>
            <person name="Copeland A."/>
            <person name="Barry K.W."/>
            <person name="Cichocki N."/>
            <person name="Veneault-Fourrey C."/>
            <person name="LaButti K."/>
            <person name="Lindquist E.A."/>
            <person name="Lipzen A."/>
            <person name="Lundell T."/>
            <person name="Morin E."/>
            <person name="Murat C."/>
            <person name="Riley R."/>
            <person name="Ohm R."/>
            <person name="Sun H."/>
            <person name="Tunlid A."/>
            <person name="Henrissat B."/>
            <person name="Grigoriev I.V."/>
            <person name="Hibbett D.S."/>
            <person name="Martin F."/>
        </authorList>
    </citation>
    <scope>NUCLEOTIDE SEQUENCE [LARGE SCALE GENOMIC DNA]</scope>
    <source>
        <strain evidence="8 9">Koide BX008</strain>
    </source>
</reference>
<evidence type="ECO:0000259" key="7">
    <source>
        <dbReference type="SMART" id="SM00642"/>
    </source>
</evidence>
<evidence type="ECO:0000256" key="4">
    <source>
        <dbReference type="ARBA" id="ARBA00022801"/>
    </source>
</evidence>
<dbReference type="InterPro" id="IPR013776">
    <property type="entry name" value="A-amylase_thermo"/>
</dbReference>
<dbReference type="PANTHER" id="PTHR43447">
    <property type="entry name" value="ALPHA-AMYLASE"/>
    <property type="match status" value="1"/>
</dbReference>
<dbReference type="OrthoDB" id="550577at2759"/>
<dbReference type="GO" id="GO:0005509">
    <property type="term" value="F:calcium ion binding"/>
    <property type="evidence" value="ECO:0007669"/>
    <property type="project" value="InterPro"/>
</dbReference>
<dbReference type="Proteomes" id="UP000054549">
    <property type="component" value="Unassembled WGS sequence"/>
</dbReference>
<dbReference type="Gene3D" id="3.20.20.80">
    <property type="entry name" value="Glycosidases"/>
    <property type="match status" value="1"/>
</dbReference>
<dbReference type="NCBIfam" id="NF006969">
    <property type="entry name" value="PRK09441.1-2"/>
    <property type="match status" value="1"/>
</dbReference>
<keyword evidence="6" id="KW-0326">Glycosidase</keyword>
<proteinExistence type="inferred from homology"/>
<dbReference type="SUPFAM" id="SSF51445">
    <property type="entry name" value="(Trans)glycosidases"/>
    <property type="match status" value="1"/>
</dbReference>
<keyword evidence="9" id="KW-1185">Reference proteome</keyword>
<keyword evidence="4 8" id="KW-0378">Hydrolase</keyword>
<dbReference type="Gene3D" id="2.60.40.1180">
    <property type="entry name" value="Golgi alpha-mannosidase II"/>
    <property type="match status" value="1"/>
</dbReference>
<dbReference type="SUPFAM" id="SSF51011">
    <property type="entry name" value="Glycosyl hydrolase domain"/>
    <property type="match status" value="1"/>
</dbReference>
<gene>
    <name evidence="8" type="ORF">M378DRAFT_102140</name>
</gene>
<sequence>MFSWTTKLFRPSPSALPQMRLGPDDHTDNALMLQFFTWDALHKDMSWWKHLNSELPRLAQMGFTQVWIPPANKASEPSGRGYDAYDLWDLGEFDQKGAVRTRWGTKEELLQACKTAQQLGIDILVDAVLNHKMGADRTEVVRAVPVDPQNRLKEIGRPRDIETWTAFDFKGRGDKYNTFRWNQEHFNGIDWDERTQTRDIYRFAGPGHKGWSNHVDRERGNFDYLLGANIDYRHPAVQQDMLDWGCWILQTTGGSGFRLDAIKHIDRRFVLNFVQHVRQQTGNSNLFAVAEYWSDNLKTILPIIQMFKGATAFFDVPLHMNFHNASRRGSKYNLTQILKATIVSVKPKDAVTFVDNHECVEGQSLESWVGNQFKIQAYALILLRGEGHPCVFYGDLYPNPECYNERISRNLTLLIEARKKFAYGPTVDYFRYKNCIGFVRLGDDAHPGCAVVLSNKEDGSGTVVHTLRMNVGKRHAVSTFATFLQDDGKVNIDSNGWGEFTSIANHAQVWVRVD</sequence>
<feature type="domain" description="Glycosyl hydrolase family 13 catalytic" evidence="7">
    <location>
        <begin position="30"/>
        <end position="418"/>
    </location>
</feature>
<dbReference type="InterPro" id="IPR017853">
    <property type="entry name" value="GH"/>
</dbReference>
<dbReference type="NCBIfam" id="NF006968">
    <property type="entry name" value="PRK09441.1-1"/>
    <property type="match status" value="1"/>
</dbReference>
<dbReference type="InterPro" id="IPR013780">
    <property type="entry name" value="Glyco_hydro_b"/>
</dbReference>
<comment type="similarity">
    <text evidence="2">Belongs to the glycosyl hydrolase 13 family.</text>
</comment>
<protein>
    <submittedName>
        <fullName evidence="8">Glycoside hydrolase family 13 protein</fullName>
    </submittedName>
</protein>
<dbReference type="AlphaFoldDB" id="A0A0C2X0I1"/>
<dbReference type="Gene3D" id="2.40.30.140">
    <property type="match status" value="1"/>
</dbReference>
<evidence type="ECO:0000256" key="5">
    <source>
        <dbReference type="ARBA" id="ARBA00023277"/>
    </source>
</evidence>
<dbReference type="FunCoup" id="A0A0C2X0I1">
    <property type="interactions" value="134"/>
</dbReference>
<keyword evidence="3" id="KW-0479">Metal-binding</keyword>
<evidence type="ECO:0000256" key="3">
    <source>
        <dbReference type="ARBA" id="ARBA00022723"/>
    </source>
</evidence>
<dbReference type="InterPro" id="IPR006047">
    <property type="entry name" value="GH13_cat_dom"/>
</dbReference>
<dbReference type="Pfam" id="PF00128">
    <property type="entry name" value="Alpha-amylase"/>
    <property type="match status" value="1"/>
</dbReference>
<dbReference type="SMART" id="SM00642">
    <property type="entry name" value="Aamy"/>
    <property type="match status" value="1"/>
</dbReference>
<dbReference type="InParanoid" id="A0A0C2X0I1"/>
<evidence type="ECO:0000256" key="1">
    <source>
        <dbReference type="ARBA" id="ARBA00001913"/>
    </source>
</evidence>
<dbReference type="GO" id="GO:0005975">
    <property type="term" value="P:carbohydrate metabolic process"/>
    <property type="evidence" value="ECO:0007669"/>
    <property type="project" value="InterPro"/>
</dbReference>
<dbReference type="CDD" id="cd11318">
    <property type="entry name" value="AmyAc_bac_fung_AmyA"/>
    <property type="match status" value="1"/>
</dbReference>
<dbReference type="PIRSF" id="PIRSF001021">
    <property type="entry name" value="Alph-amls_thrmst"/>
    <property type="match status" value="1"/>
</dbReference>
<evidence type="ECO:0000313" key="8">
    <source>
        <dbReference type="EMBL" id="KIL67592.1"/>
    </source>
</evidence>
<name>A0A0C2X0I1_AMAMK</name>
<evidence type="ECO:0000256" key="6">
    <source>
        <dbReference type="ARBA" id="ARBA00023295"/>
    </source>
</evidence>
<evidence type="ECO:0000256" key="2">
    <source>
        <dbReference type="ARBA" id="ARBA00008061"/>
    </source>
</evidence>
<keyword evidence="5" id="KW-0119">Carbohydrate metabolism</keyword>